<dbReference type="GeneID" id="16995356"/>
<reference evidence="6 7" key="1">
    <citation type="journal article" date="2004" name="Nature">
        <title>Genome sequence of the ultrasmall unicellular red alga Cyanidioschyzon merolae 10D.</title>
        <authorList>
            <person name="Matsuzaki M."/>
            <person name="Misumi O."/>
            <person name="Shin-i T."/>
            <person name="Maruyama S."/>
            <person name="Takahara M."/>
            <person name="Miyagishima S."/>
            <person name="Mori T."/>
            <person name="Nishida K."/>
            <person name="Yagisawa F."/>
            <person name="Nishida K."/>
            <person name="Yoshida Y."/>
            <person name="Nishimura Y."/>
            <person name="Nakao S."/>
            <person name="Kobayashi T."/>
            <person name="Momoyama Y."/>
            <person name="Higashiyama T."/>
            <person name="Minoda A."/>
            <person name="Sano M."/>
            <person name="Nomoto H."/>
            <person name="Oishi K."/>
            <person name="Hayashi H."/>
            <person name="Ohta F."/>
            <person name="Nishizaka S."/>
            <person name="Haga S."/>
            <person name="Miura S."/>
            <person name="Morishita T."/>
            <person name="Kabeya Y."/>
            <person name="Terasawa K."/>
            <person name="Suzuki Y."/>
            <person name="Ishii Y."/>
            <person name="Asakawa S."/>
            <person name="Takano H."/>
            <person name="Ohta N."/>
            <person name="Kuroiwa H."/>
            <person name="Tanaka K."/>
            <person name="Shimizu N."/>
            <person name="Sugano S."/>
            <person name="Sato N."/>
            <person name="Nozaki H."/>
            <person name="Ogasawara N."/>
            <person name="Kohara Y."/>
            <person name="Kuroiwa T."/>
        </authorList>
    </citation>
    <scope>NUCLEOTIDE SEQUENCE [LARGE SCALE GENOMIC DNA]</scope>
    <source>
        <strain evidence="6 7">10D</strain>
    </source>
</reference>
<dbReference type="GO" id="GO:0003729">
    <property type="term" value="F:mRNA binding"/>
    <property type="evidence" value="ECO:0007669"/>
    <property type="project" value="TreeGrafter"/>
</dbReference>
<dbReference type="GO" id="GO:0006412">
    <property type="term" value="P:translation"/>
    <property type="evidence" value="ECO:0007669"/>
    <property type="project" value="InterPro"/>
</dbReference>
<feature type="region of interest" description="Disordered" evidence="5">
    <location>
        <begin position="92"/>
        <end position="132"/>
    </location>
</feature>
<dbReference type="PANTHER" id="PTHR12538:SF0">
    <property type="entry name" value="40S RIBOSOMAL PROTEIN S26"/>
    <property type="match status" value="1"/>
</dbReference>
<evidence type="ECO:0000256" key="2">
    <source>
        <dbReference type="ARBA" id="ARBA00022980"/>
    </source>
</evidence>
<evidence type="ECO:0000313" key="7">
    <source>
        <dbReference type="Proteomes" id="UP000007014"/>
    </source>
</evidence>
<proteinExistence type="inferred from homology"/>
<dbReference type="InterPro" id="IPR038551">
    <property type="entry name" value="Ribosomal_eS26_sf"/>
</dbReference>
<keyword evidence="3 4" id="KW-0687">Ribonucleoprotein</keyword>
<dbReference type="OMA" id="KCYCVSC"/>
<evidence type="ECO:0000313" key="6">
    <source>
        <dbReference type="EMBL" id="BAM81238.1"/>
    </source>
</evidence>
<evidence type="ECO:0000256" key="3">
    <source>
        <dbReference type="ARBA" id="ARBA00023274"/>
    </source>
</evidence>
<keyword evidence="7" id="KW-1185">Reference proteome</keyword>
<dbReference type="STRING" id="280699.M1VJ33"/>
<dbReference type="GO" id="GO:0022627">
    <property type="term" value="C:cytosolic small ribosomal subunit"/>
    <property type="evidence" value="ECO:0007669"/>
    <property type="project" value="TreeGrafter"/>
</dbReference>
<dbReference type="EMBL" id="AP006496">
    <property type="protein sequence ID" value="BAM81238.1"/>
    <property type="molecule type" value="Genomic_DNA"/>
</dbReference>
<organism evidence="6 7">
    <name type="scientific">Cyanidioschyzon merolae (strain NIES-3377 / 10D)</name>
    <name type="common">Unicellular red alga</name>
    <dbReference type="NCBI Taxonomy" id="280699"/>
    <lineage>
        <taxon>Eukaryota</taxon>
        <taxon>Rhodophyta</taxon>
        <taxon>Bangiophyceae</taxon>
        <taxon>Cyanidiales</taxon>
        <taxon>Cyanidiaceae</taxon>
        <taxon>Cyanidioschyzon</taxon>
    </lineage>
</organism>
<dbReference type="HOGENOM" id="CLU_129451_2_0_1"/>
<accession>M1VJ33</accession>
<dbReference type="Gramene" id="CMN126CT">
    <property type="protein sequence ID" value="CMN126CT"/>
    <property type="gene ID" value="CMN126C"/>
</dbReference>
<dbReference type="InterPro" id="IPR000892">
    <property type="entry name" value="Ribosomal_eS26"/>
</dbReference>
<dbReference type="KEGG" id="cme:CYME_CMN126C"/>
<evidence type="ECO:0000256" key="4">
    <source>
        <dbReference type="RuleBase" id="RU363128"/>
    </source>
</evidence>
<keyword evidence="2 4" id="KW-0689">Ribosomal protein</keyword>
<dbReference type="AlphaFoldDB" id="M1VJ33"/>
<reference evidence="6 7" key="2">
    <citation type="journal article" date="2007" name="BMC Biol.">
        <title>A 100%-complete sequence reveals unusually simple genomic features in the hot-spring red alga Cyanidioschyzon merolae.</title>
        <authorList>
            <person name="Nozaki H."/>
            <person name="Takano H."/>
            <person name="Misumi O."/>
            <person name="Terasawa K."/>
            <person name="Matsuzaki M."/>
            <person name="Maruyama S."/>
            <person name="Nishida K."/>
            <person name="Yagisawa F."/>
            <person name="Yoshida Y."/>
            <person name="Fujiwara T."/>
            <person name="Takio S."/>
            <person name="Tamura K."/>
            <person name="Chung S.J."/>
            <person name="Nakamura S."/>
            <person name="Kuroiwa H."/>
            <person name="Tanaka K."/>
            <person name="Sato N."/>
            <person name="Kuroiwa T."/>
        </authorList>
    </citation>
    <scope>NUCLEOTIDE SEQUENCE [LARGE SCALE GENOMIC DNA]</scope>
    <source>
        <strain evidence="6 7">10D</strain>
    </source>
</reference>
<dbReference type="OrthoDB" id="10262653at2759"/>
<gene>
    <name evidence="6" type="ORF">CYME_CMN126C</name>
</gene>
<evidence type="ECO:0000256" key="5">
    <source>
        <dbReference type="SAM" id="MobiDB-lite"/>
    </source>
</evidence>
<dbReference type="GO" id="GO:0003735">
    <property type="term" value="F:structural constituent of ribosome"/>
    <property type="evidence" value="ECO:0007669"/>
    <property type="project" value="InterPro"/>
</dbReference>
<evidence type="ECO:0000256" key="1">
    <source>
        <dbReference type="ARBA" id="ARBA00008596"/>
    </source>
</evidence>
<dbReference type="Proteomes" id="UP000007014">
    <property type="component" value="Chromosome 14"/>
</dbReference>
<sequence length="132" mass="14911">MVKKRRNHGRKGGCHGRGKARPVICDGCGGRPRKDKAIQRFVVKNLVEASALRDLAEASCIENYVLPKQYMKIRYCVSCAVHRRTVRVRPKEERRVRTIPRAPRRGDRDVEGILLGTRTEAGAGRPPGERRA</sequence>
<comment type="similarity">
    <text evidence="1 4">Belongs to the eukaryotic ribosomal protein eS26 family.</text>
</comment>
<dbReference type="RefSeq" id="XP_005537274.1">
    <property type="nucleotide sequence ID" value="XM_005537217.1"/>
</dbReference>
<name>M1VJ33_CYAM1</name>
<dbReference type="Gene3D" id="3.30.1740.20">
    <property type="entry name" value="Ribosomal protein S26e"/>
    <property type="match status" value="1"/>
</dbReference>
<dbReference type="Pfam" id="PF01283">
    <property type="entry name" value="Ribosomal_S26e"/>
    <property type="match status" value="1"/>
</dbReference>
<dbReference type="PANTHER" id="PTHR12538">
    <property type="entry name" value="40S RIBOSOMAL PROTEIN S26"/>
    <property type="match status" value="1"/>
</dbReference>
<dbReference type="eggNOG" id="KOG1768">
    <property type="taxonomic scope" value="Eukaryota"/>
</dbReference>
<protein>
    <recommendedName>
        <fullName evidence="4">40S ribosomal protein S26</fullName>
    </recommendedName>
</protein>